<keyword evidence="4" id="KW-1185">Reference proteome</keyword>
<comment type="caution">
    <text evidence="3">The sequence shown here is derived from an EMBL/GenBank/DDBJ whole genome shotgun (WGS) entry which is preliminary data.</text>
</comment>
<dbReference type="AlphaFoldDB" id="A0A4R2LE15"/>
<sequence length="147" mass="17083">MEIERKYLIDKLPFDVTAYPSHEIEQAYLNTEPVVRVRRQDETYYLTYKSKGLMAREEYNLPLNAEAYAHLLGKADGNVLTKTRYKIPLGDHLTIEIDIFHGKFEGLILAEVEFPTIEEAESFQPPEYFGKDVTFSTEYHNSTLSQK</sequence>
<evidence type="ECO:0000256" key="1">
    <source>
        <dbReference type="PIRSR" id="PIRSR016487-1"/>
    </source>
</evidence>
<protein>
    <submittedName>
        <fullName evidence="3">CYTH domain-containing protein</fullName>
    </submittedName>
</protein>
<dbReference type="EMBL" id="SLXA01000011">
    <property type="protein sequence ID" value="TCO83901.1"/>
    <property type="molecule type" value="Genomic_DNA"/>
</dbReference>
<gene>
    <name evidence="3" type="ORF">EV212_11153</name>
</gene>
<feature type="active site" description="Proton acceptor" evidence="1">
    <location>
        <position position="28"/>
    </location>
</feature>
<dbReference type="SMART" id="SM01118">
    <property type="entry name" value="CYTH"/>
    <property type="match status" value="1"/>
</dbReference>
<dbReference type="PANTHER" id="PTHR40114">
    <property type="entry name" value="SLR0698 PROTEIN"/>
    <property type="match status" value="1"/>
</dbReference>
<dbReference type="InterPro" id="IPR023577">
    <property type="entry name" value="CYTH_domain"/>
</dbReference>
<dbReference type="PANTHER" id="PTHR40114:SF1">
    <property type="entry name" value="SLR0698 PROTEIN"/>
    <property type="match status" value="1"/>
</dbReference>
<dbReference type="CDD" id="cd07761">
    <property type="entry name" value="CYTH-like_CthTTM-like"/>
    <property type="match status" value="1"/>
</dbReference>
<dbReference type="Gene3D" id="2.40.320.10">
    <property type="entry name" value="Hypothetical Protein Pfu-838710-001"/>
    <property type="match status" value="1"/>
</dbReference>
<dbReference type="SUPFAM" id="SSF55154">
    <property type="entry name" value="CYTH-like phosphatases"/>
    <property type="match status" value="1"/>
</dbReference>
<evidence type="ECO:0000259" key="2">
    <source>
        <dbReference type="PROSITE" id="PS51707"/>
    </source>
</evidence>
<dbReference type="PIRSF" id="PIRSF016487">
    <property type="entry name" value="CYTH_UCP016487"/>
    <property type="match status" value="1"/>
</dbReference>
<accession>A0A4R2LE15</accession>
<dbReference type="PROSITE" id="PS51707">
    <property type="entry name" value="CYTH"/>
    <property type="match status" value="1"/>
</dbReference>
<organism evidence="3 4">
    <name type="scientific">Frisingicoccus caecimuris</name>
    <dbReference type="NCBI Taxonomy" id="1796636"/>
    <lineage>
        <taxon>Bacteria</taxon>
        <taxon>Bacillati</taxon>
        <taxon>Bacillota</taxon>
        <taxon>Clostridia</taxon>
        <taxon>Lachnospirales</taxon>
        <taxon>Lachnospiraceae</taxon>
        <taxon>Frisingicoccus</taxon>
    </lineage>
</organism>
<dbReference type="RefSeq" id="WP_132092865.1">
    <property type="nucleotide sequence ID" value="NZ_JANKAQ010000012.1"/>
</dbReference>
<reference evidence="3 4" key="1">
    <citation type="submission" date="2019-03" db="EMBL/GenBank/DDBJ databases">
        <title>Genomic Encyclopedia of Type Strains, Phase IV (KMG-IV): sequencing the most valuable type-strain genomes for metagenomic binning, comparative biology and taxonomic classification.</title>
        <authorList>
            <person name="Goeker M."/>
        </authorList>
    </citation>
    <scope>NUCLEOTIDE SEQUENCE [LARGE SCALE GENOMIC DNA]</scope>
    <source>
        <strain evidence="3 4">DSM 28559</strain>
    </source>
</reference>
<evidence type="ECO:0000313" key="4">
    <source>
        <dbReference type="Proteomes" id="UP000295711"/>
    </source>
</evidence>
<dbReference type="InterPro" id="IPR033469">
    <property type="entry name" value="CYTH-like_dom_sf"/>
</dbReference>
<feature type="domain" description="CYTH" evidence="2">
    <location>
        <begin position="1"/>
        <end position="147"/>
    </location>
</feature>
<evidence type="ECO:0000313" key="3">
    <source>
        <dbReference type="EMBL" id="TCO83901.1"/>
    </source>
</evidence>
<proteinExistence type="predicted"/>
<dbReference type="InterPro" id="IPR012042">
    <property type="entry name" value="NeuTTM/CthTTM-like"/>
</dbReference>
<name>A0A4R2LE15_9FIRM</name>
<dbReference type="Proteomes" id="UP000295711">
    <property type="component" value="Unassembled WGS sequence"/>
</dbReference>
<dbReference type="OrthoDB" id="9805588at2"/>
<dbReference type="Pfam" id="PF01928">
    <property type="entry name" value="CYTH"/>
    <property type="match status" value="1"/>
</dbReference>